<comment type="subcellular location">
    <subcellularLocation>
        <location evidence="1">Cytoplasm</location>
    </subcellularLocation>
</comment>
<evidence type="ECO:0000256" key="8">
    <source>
        <dbReference type="SAM" id="MobiDB-lite"/>
    </source>
</evidence>
<dbReference type="GO" id="GO:0007163">
    <property type="term" value="P:establishment or maintenance of cell polarity"/>
    <property type="evidence" value="ECO:0007669"/>
    <property type="project" value="TreeGrafter"/>
</dbReference>
<dbReference type="PANTHER" id="PTHR47442:SF1">
    <property type="entry name" value="MYND-TYPE ZINC FINGER PROTEIN MUB1"/>
    <property type="match status" value="1"/>
</dbReference>
<feature type="compositionally biased region" description="Low complexity" evidence="8">
    <location>
        <begin position="195"/>
        <end position="205"/>
    </location>
</feature>
<comment type="caution">
    <text evidence="10">The sequence shown here is derived from an EMBL/GenBank/DDBJ whole genome shotgun (WGS) entry which is preliminary data.</text>
</comment>
<feature type="compositionally biased region" description="Acidic residues" evidence="8">
    <location>
        <begin position="250"/>
        <end position="262"/>
    </location>
</feature>
<evidence type="ECO:0000313" key="11">
    <source>
        <dbReference type="Proteomes" id="UP000279259"/>
    </source>
</evidence>
<keyword evidence="5 7" id="KW-0863">Zinc-finger</keyword>
<evidence type="ECO:0000259" key="9">
    <source>
        <dbReference type="PROSITE" id="PS50865"/>
    </source>
</evidence>
<feature type="region of interest" description="Disordered" evidence="8">
    <location>
        <begin position="329"/>
        <end position="355"/>
    </location>
</feature>
<evidence type="ECO:0000313" key="10">
    <source>
        <dbReference type="EMBL" id="RSH88822.1"/>
    </source>
</evidence>
<evidence type="ECO:0000256" key="4">
    <source>
        <dbReference type="ARBA" id="ARBA00022723"/>
    </source>
</evidence>
<feature type="compositionally biased region" description="Polar residues" evidence="8">
    <location>
        <begin position="851"/>
        <end position="877"/>
    </location>
</feature>
<evidence type="ECO:0000256" key="7">
    <source>
        <dbReference type="PROSITE-ProRule" id="PRU00134"/>
    </source>
</evidence>
<feature type="compositionally biased region" description="Basic and acidic residues" evidence="8">
    <location>
        <begin position="408"/>
        <end position="417"/>
    </location>
</feature>
<feature type="region of interest" description="Disordered" evidence="8">
    <location>
        <begin position="812"/>
        <end position="931"/>
    </location>
</feature>
<proteinExistence type="inferred from homology"/>
<dbReference type="GO" id="GO:1990304">
    <property type="term" value="C:MUB1-RAD6-UBR2 ubiquitin ligase complex"/>
    <property type="evidence" value="ECO:0007669"/>
    <property type="project" value="TreeGrafter"/>
</dbReference>
<dbReference type="InterPro" id="IPR002893">
    <property type="entry name" value="Znf_MYND"/>
</dbReference>
<comment type="similarity">
    <text evidence="2">Belongs to the MUB1/samB family.</text>
</comment>
<evidence type="ECO:0000256" key="5">
    <source>
        <dbReference type="ARBA" id="ARBA00022771"/>
    </source>
</evidence>
<dbReference type="Pfam" id="PF01753">
    <property type="entry name" value="zf-MYND"/>
    <property type="match status" value="1"/>
</dbReference>
<reference evidence="10 11" key="1">
    <citation type="submission" date="2018-11" db="EMBL/GenBank/DDBJ databases">
        <title>Genome sequence of Saitozyma podzolica DSM 27192.</title>
        <authorList>
            <person name="Aliyu H."/>
            <person name="Gorte O."/>
            <person name="Ochsenreither K."/>
        </authorList>
    </citation>
    <scope>NUCLEOTIDE SEQUENCE [LARGE SCALE GENOMIC DNA]</scope>
    <source>
        <strain evidence="10 11">DSM 27192</strain>
    </source>
</reference>
<feature type="compositionally biased region" description="Polar residues" evidence="8">
    <location>
        <begin position="370"/>
        <end position="384"/>
    </location>
</feature>
<feature type="region of interest" description="Disordered" evidence="8">
    <location>
        <begin position="165"/>
        <end position="205"/>
    </location>
</feature>
<evidence type="ECO:0000256" key="3">
    <source>
        <dbReference type="ARBA" id="ARBA00022490"/>
    </source>
</evidence>
<dbReference type="InterPro" id="IPR051664">
    <property type="entry name" value="MYND-type_zinc_finger"/>
</dbReference>
<accession>A0A427YCM6</accession>
<feature type="region of interest" description="Disordered" evidence="8">
    <location>
        <begin position="223"/>
        <end position="298"/>
    </location>
</feature>
<dbReference type="AlphaFoldDB" id="A0A427YCM6"/>
<feature type="region of interest" description="Disordered" evidence="8">
    <location>
        <begin position="727"/>
        <end position="758"/>
    </location>
</feature>
<sequence>MRESNFTFPHQNRATVVITHMLYDRRALDTRSPLAILNNLTSLTYLTSTSPRIREILTTDGGLERLLDILRDSTLPRDYSSPPDFWGLNGAPTARVISVDRQVSLKHALAFQCVVNIGVRGSEAIRTRVVQAGALDLVAQILESWLRHHGISIFAGPVGSQAAVEAQEQGLPVPGTETRRRPRSGSARQDRRSSHGSSTTRASSLSQFIANLTNTRGGLIARFGNGHASRDEEGEQDDAEADVSRHGDTDVDMADAEGDGETDAASVGVDESMDIDEPSREDSEAPEPPGQATTPRASQLVLPMSIASRPQPRETVSQASSMAEGFAEGVDTGIPRTTSENNLASTSQNPRPAPLNLSAARVPQLIAQDPASTQSSPMGTPTRNENVEGRIGGRRDTIIARPINLHLAPRDERERENTAGSETSDGGADVDLESATIAANLAAVQAAQNLAGAGGIAETADGREVNVAEVPTVGQPEEPDAEALAAEQARLDMEAGAPPGQPGAAQTPRVPTVEAPTPTALLTQATLPPGVPPAQIIIANGAPRGFQDLGSYVGISSILNPEGDRYSEDSILLSLQLLAYLSKYPHVRHAFHHPREPMHPTFDLNPEHTLVKLPERPGVSQTPNIFSLVERFTFRPSPSDPLLFRIPQEIQYWAGVIMRNACRKDEARGGIRQCANMACGKWETFPREFAKCRRCRKAKYCSKECQSKAWQEGHRFWCNIRSDEPTPGASAAAGAGGAPPGGADDDDDDAAGGGGGAFPAVGIPRDILARAVQAQAAANGPEGAHRRHRALDQRGRQLDAGPTVEDVHRLLDADGRSTAGQRAGDTSLLPDGVQMDLLRETMRARDGHSRAASSHPSETRGSPFDTSASTTSLFSQGSGTGLFGTQPRTALPSPEHTRPPAQTSNSSRSVDRLATTTTAPTLSQPTHGGPSRAYIAAMSALLGAPASGVDPTQNRRGIR</sequence>
<dbReference type="OrthoDB" id="5594178at2759"/>
<dbReference type="GO" id="GO:0006511">
    <property type="term" value="P:ubiquitin-dependent protein catabolic process"/>
    <property type="evidence" value="ECO:0007669"/>
    <property type="project" value="TreeGrafter"/>
</dbReference>
<keyword evidence="3" id="KW-0963">Cytoplasm</keyword>
<evidence type="ECO:0000256" key="6">
    <source>
        <dbReference type="ARBA" id="ARBA00022833"/>
    </source>
</evidence>
<evidence type="ECO:0000256" key="2">
    <source>
        <dbReference type="ARBA" id="ARBA00010655"/>
    </source>
</evidence>
<protein>
    <recommendedName>
        <fullName evidence="9">MYND-type domain-containing protein</fullName>
    </recommendedName>
</protein>
<feature type="domain" description="MYND-type" evidence="9">
    <location>
        <begin position="676"/>
        <end position="718"/>
    </location>
</feature>
<feature type="compositionally biased region" description="Low complexity" evidence="8">
    <location>
        <begin position="913"/>
        <end position="926"/>
    </location>
</feature>
<feature type="compositionally biased region" description="Polar residues" evidence="8">
    <location>
        <begin position="335"/>
        <end position="350"/>
    </location>
</feature>
<dbReference type="GO" id="GO:0008270">
    <property type="term" value="F:zinc ion binding"/>
    <property type="evidence" value="ECO:0007669"/>
    <property type="project" value="UniProtKB-KW"/>
</dbReference>
<gene>
    <name evidence="10" type="ORF">EHS25_003050</name>
</gene>
<dbReference type="GO" id="GO:0005737">
    <property type="term" value="C:cytoplasm"/>
    <property type="evidence" value="ECO:0007669"/>
    <property type="project" value="UniProtKB-SubCell"/>
</dbReference>
<dbReference type="Proteomes" id="UP000279259">
    <property type="component" value="Unassembled WGS sequence"/>
</dbReference>
<organism evidence="10 11">
    <name type="scientific">Saitozyma podzolica</name>
    <dbReference type="NCBI Taxonomy" id="1890683"/>
    <lineage>
        <taxon>Eukaryota</taxon>
        <taxon>Fungi</taxon>
        <taxon>Dikarya</taxon>
        <taxon>Basidiomycota</taxon>
        <taxon>Agaricomycotina</taxon>
        <taxon>Tremellomycetes</taxon>
        <taxon>Tremellales</taxon>
        <taxon>Trimorphomycetaceae</taxon>
        <taxon>Saitozyma</taxon>
    </lineage>
</organism>
<evidence type="ECO:0000256" key="1">
    <source>
        <dbReference type="ARBA" id="ARBA00004496"/>
    </source>
</evidence>
<feature type="region of interest" description="Disordered" evidence="8">
    <location>
        <begin position="406"/>
        <end position="429"/>
    </location>
</feature>
<keyword evidence="11" id="KW-1185">Reference proteome</keyword>
<name>A0A427YCM6_9TREE</name>
<feature type="compositionally biased region" description="Acidic residues" evidence="8">
    <location>
        <begin position="232"/>
        <end position="241"/>
    </location>
</feature>
<dbReference type="EMBL" id="RSCD01000016">
    <property type="protein sequence ID" value="RSH88822.1"/>
    <property type="molecule type" value="Genomic_DNA"/>
</dbReference>
<feature type="compositionally biased region" description="Basic and acidic residues" evidence="8">
    <location>
        <begin position="837"/>
        <end position="849"/>
    </location>
</feature>
<dbReference type="Gene3D" id="6.10.140.2220">
    <property type="match status" value="1"/>
</dbReference>
<dbReference type="PROSITE" id="PS50865">
    <property type="entry name" value="ZF_MYND_2"/>
    <property type="match status" value="1"/>
</dbReference>
<dbReference type="SUPFAM" id="SSF144232">
    <property type="entry name" value="HIT/MYND zinc finger-like"/>
    <property type="match status" value="1"/>
</dbReference>
<keyword evidence="4" id="KW-0479">Metal-binding</keyword>
<feature type="region of interest" description="Disordered" evidence="8">
    <location>
        <begin position="369"/>
        <end position="391"/>
    </location>
</feature>
<dbReference type="PANTHER" id="PTHR47442">
    <property type="entry name" value="MYND-TYPE ZINC FINGER PROTEIN MUB1"/>
    <property type="match status" value="1"/>
</dbReference>
<keyword evidence="6" id="KW-0862">Zinc</keyword>